<evidence type="ECO:0000313" key="1">
    <source>
        <dbReference type="EMBL" id="GIJ54704.1"/>
    </source>
</evidence>
<dbReference type="AlphaFoldDB" id="A0A8J3YZU7"/>
<reference evidence="1" key="1">
    <citation type="submission" date="2021-01" db="EMBL/GenBank/DDBJ databases">
        <title>Whole genome shotgun sequence of Virgisporangium aurantiacum NBRC 16421.</title>
        <authorList>
            <person name="Komaki H."/>
            <person name="Tamura T."/>
        </authorList>
    </citation>
    <scope>NUCLEOTIDE SEQUENCE</scope>
    <source>
        <strain evidence="1">NBRC 16421</strain>
    </source>
</reference>
<dbReference type="EMBL" id="BOPG01000012">
    <property type="protein sequence ID" value="GIJ54704.1"/>
    <property type="molecule type" value="Genomic_DNA"/>
</dbReference>
<accession>A0A8J3YZU7</accession>
<evidence type="ECO:0000313" key="2">
    <source>
        <dbReference type="Proteomes" id="UP000612585"/>
    </source>
</evidence>
<organism evidence="1 2">
    <name type="scientific">Virgisporangium aurantiacum</name>
    <dbReference type="NCBI Taxonomy" id="175570"/>
    <lineage>
        <taxon>Bacteria</taxon>
        <taxon>Bacillati</taxon>
        <taxon>Actinomycetota</taxon>
        <taxon>Actinomycetes</taxon>
        <taxon>Micromonosporales</taxon>
        <taxon>Micromonosporaceae</taxon>
        <taxon>Virgisporangium</taxon>
    </lineage>
</organism>
<keyword evidence="2" id="KW-1185">Reference proteome</keyword>
<dbReference type="Proteomes" id="UP000612585">
    <property type="component" value="Unassembled WGS sequence"/>
</dbReference>
<gene>
    <name evidence="1" type="ORF">Vau01_022200</name>
</gene>
<protein>
    <submittedName>
        <fullName evidence="1">Uncharacterized protein</fullName>
    </submittedName>
</protein>
<comment type="caution">
    <text evidence="1">The sequence shown here is derived from an EMBL/GenBank/DDBJ whole genome shotgun (WGS) entry which is preliminary data.</text>
</comment>
<proteinExistence type="predicted"/>
<sequence>MSRTVFEAVPVTTEMELRIRRVEERIARLEAALYGVARPPAHAPGSHRRWAELADRLDALALKLKLHYEQAGGEGVPRALDELRDSVREAFAAAGNAIQDDAVRADVRDVGVMVAEAVADGLSTVGSDLRDALHRPDERKGRTP</sequence>
<dbReference type="RefSeq" id="WP_203990203.1">
    <property type="nucleotide sequence ID" value="NZ_BOPG01000012.1"/>
</dbReference>
<name>A0A8J3YZU7_9ACTN</name>